<dbReference type="EMBL" id="ML986587">
    <property type="protein sequence ID" value="KAF2268350.1"/>
    <property type="molecule type" value="Genomic_DNA"/>
</dbReference>
<evidence type="ECO:0000256" key="1">
    <source>
        <dbReference type="SAM" id="MobiDB-lite"/>
    </source>
</evidence>
<feature type="compositionally biased region" description="Polar residues" evidence="1">
    <location>
        <begin position="70"/>
        <end position="79"/>
    </location>
</feature>
<accession>A0A9P4N3E4</accession>
<sequence length="115" mass="12671">MIQKCIPGSFDHRTPTSQPYGDLLPSEARHRYIHFVSSSAPTTIALSPISQDNTYVSSLHPLPDPATDATPHQASSQPYTHIHIPPVLGKISGSSSSQYAPIAYFHDRPRKELPR</sequence>
<name>A0A9P4N3E4_9PLEO</name>
<gene>
    <name evidence="2" type="ORF">CC78DRAFT_530264</name>
</gene>
<dbReference type="Proteomes" id="UP000800093">
    <property type="component" value="Unassembled WGS sequence"/>
</dbReference>
<dbReference type="AlphaFoldDB" id="A0A9P4N3E4"/>
<evidence type="ECO:0000313" key="3">
    <source>
        <dbReference type="Proteomes" id="UP000800093"/>
    </source>
</evidence>
<keyword evidence="3" id="KW-1185">Reference proteome</keyword>
<evidence type="ECO:0000313" key="2">
    <source>
        <dbReference type="EMBL" id="KAF2268350.1"/>
    </source>
</evidence>
<proteinExistence type="predicted"/>
<feature type="region of interest" description="Disordered" evidence="1">
    <location>
        <begin position="61"/>
        <end position="80"/>
    </location>
</feature>
<comment type="caution">
    <text evidence="2">The sequence shown here is derived from an EMBL/GenBank/DDBJ whole genome shotgun (WGS) entry which is preliminary data.</text>
</comment>
<protein>
    <submittedName>
        <fullName evidence="2">Uncharacterized protein</fullName>
    </submittedName>
</protein>
<reference evidence="3" key="1">
    <citation type="journal article" date="2020" name="Stud. Mycol.">
        <title>101 Dothideomycetes genomes: A test case for predicting lifestyles and emergence of pathogens.</title>
        <authorList>
            <person name="Haridas S."/>
            <person name="Albert R."/>
            <person name="Binder M."/>
            <person name="Bloem J."/>
            <person name="LaButti K."/>
            <person name="Salamov A."/>
            <person name="Andreopoulos B."/>
            <person name="Baker S."/>
            <person name="Barry K."/>
            <person name="Bills G."/>
            <person name="Bluhm B."/>
            <person name="Cannon C."/>
            <person name="Castanera R."/>
            <person name="Culley D."/>
            <person name="Daum C."/>
            <person name="Ezra D."/>
            <person name="Gonzalez J."/>
            <person name="Henrissat B."/>
            <person name="Kuo A."/>
            <person name="Liang C."/>
            <person name="Lipzen A."/>
            <person name="Lutzoni F."/>
            <person name="Magnuson J."/>
            <person name="Mondo S."/>
            <person name="Nolan M."/>
            <person name="Ohm R."/>
            <person name="Pangilinan J."/>
            <person name="Park H.-J."/>
            <person name="Ramirez L."/>
            <person name="Alfaro M."/>
            <person name="Sun H."/>
            <person name="Tritt A."/>
            <person name="Yoshinaga Y."/>
            <person name="Zwiers L.-H."/>
            <person name="Turgeon B."/>
            <person name="Goodwin S."/>
            <person name="Spatafora J."/>
            <person name="Crous P."/>
            <person name="Grigoriev I."/>
        </authorList>
    </citation>
    <scope>NUCLEOTIDE SEQUENCE [LARGE SCALE GENOMIC DNA]</scope>
    <source>
        <strain evidence="3">CBS 304.66</strain>
    </source>
</reference>
<organism evidence="2 3">
    <name type="scientific">Lojkania enalia</name>
    <dbReference type="NCBI Taxonomy" id="147567"/>
    <lineage>
        <taxon>Eukaryota</taxon>
        <taxon>Fungi</taxon>
        <taxon>Dikarya</taxon>
        <taxon>Ascomycota</taxon>
        <taxon>Pezizomycotina</taxon>
        <taxon>Dothideomycetes</taxon>
        <taxon>Pleosporomycetidae</taxon>
        <taxon>Pleosporales</taxon>
        <taxon>Pleosporales incertae sedis</taxon>
        <taxon>Lojkania</taxon>
    </lineage>
</organism>